<dbReference type="InterPro" id="IPR050282">
    <property type="entry name" value="Cycloisomerase_2"/>
</dbReference>
<protein>
    <submittedName>
        <fullName evidence="2">Uncharacterized protein</fullName>
    </submittedName>
</protein>
<dbReference type="PANTHER" id="PTHR30344:SF7">
    <property type="entry name" value="DUF2415 DOMAIN-CONTAINING PROTEIN"/>
    <property type="match status" value="1"/>
</dbReference>
<organism evidence="2 3">
    <name type="scientific">Cephalotrichum gorgonifer</name>
    <dbReference type="NCBI Taxonomy" id="2041049"/>
    <lineage>
        <taxon>Eukaryota</taxon>
        <taxon>Fungi</taxon>
        <taxon>Dikarya</taxon>
        <taxon>Ascomycota</taxon>
        <taxon>Pezizomycotina</taxon>
        <taxon>Sordariomycetes</taxon>
        <taxon>Hypocreomycetidae</taxon>
        <taxon>Microascales</taxon>
        <taxon>Microascaceae</taxon>
        <taxon>Cephalotrichum</taxon>
    </lineage>
</organism>
<comment type="similarity">
    <text evidence="1">Belongs to the cycloisomerase 2 family.</text>
</comment>
<keyword evidence="3" id="KW-1185">Reference proteome</keyword>
<dbReference type="InterPro" id="IPR011045">
    <property type="entry name" value="N2O_reductase_N"/>
</dbReference>
<comment type="caution">
    <text evidence="2">The sequence shown here is derived from an EMBL/GenBank/DDBJ whole genome shotgun (WGS) entry which is preliminary data.</text>
</comment>
<dbReference type="Gene3D" id="2.130.10.10">
    <property type="entry name" value="YVTN repeat-like/Quinoprotein amine dehydrogenase"/>
    <property type="match status" value="2"/>
</dbReference>
<dbReference type="InterPro" id="IPR015943">
    <property type="entry name" value="WD40/YVTN_repeat-like_dom_sf"/>
</dbReference>
<dbReference type="Pfam" id="PF10282">
    <property type="entry name" value="Lactonase"/>
    <property type="match status" value="2"/>
</dbReference>
<dbReference type="SUPFAM" id="SSF50974">
    <property type="entry name" value="Nitrous oxide reductase, N-terminal domain"/>
    <property type="match status" value="1"/>
</dbReference>
<dbReference type="EMBL" id="ONZQ02000003">
    <property type="protein sequence ID" value="SPO00334.1"/>
    <property type="molecule type" value="Genomic_DNA"/>
</dbReference>
<dbReference type="Proteomes" id="UP001187682">
    <property type="component" value="Unassembled WGS sequence"/>
</dbReference>
<name>A0AAE8STR1_9PEZI</name>
<dbReference type="AlphaFoldDB" id="A0AAE8STR1"/>
<dbReference type="GO" id="GO:0017057">
    <property type="term" value="F:6-phosphogluconolactonase activity"/>
    <property type="evidence" value="ECO:0007669"/>
    <property type="project" value="TreeGrafter"/>
</dbReference>
<dbReference type="PANTHER" id="PTHR30344">
    <property type="entry name" value="6-PHOSPHOGLUCONOLACTONASE-RELATED"/>
    <property type="match status" value="1"/>
</dbReference>
<proteinExistence type="inferred from homology"/>
<gene>
    <name evidence="2" type="ORF">DNG_03179</name>
</gene>
<sequence length="320" mass="35009">MKRTLLISGERADFTTLSLDLDKKKLSLVANYPAPSNASWVEPSSSHGDVDRLIGLSEIEESGLLYTFEIDHAQKTCRITSQQPTLGAPGHFITLRDRSALAIVTYLGGSAALYPISDLNEAGVLLTNAPRTELLPDFRYKLVGHERIMYVIGELSHTVLAFDLAMGPAENIQPIDGFAPNVIPPSVHPDHQSMMDSAEICLHPKIPNVLYVSNRWERHIAKREPHLENVPKELPAGDGIAIILLSDNGRKVQNVKFVRTSLDTIRGMRLSDDGRCAAICGQEGGGVEVYGISGDRGDEWSLLACLNEGLESGIKHAVWL</sequence>
<evidence type="ECO:0000256" key="1">
    <source>
        <dbReference type="ARBA" id="ARBA00005564"/>
    </source>
</evidence>
<reference evidence="2" key="1">
    <citation type="submission" date="2018-03" db="EMBL/GenBank/DDBJ databases">
        <authorList>
            <person name="Guldener U."/>
        </authorList>
    </citation>
    <scope>NUCLEOTIDE SEQUENCE</scope>
</reference>
<evidence type="ECO:0000313" key="3">
    <source>
        <dbReference type="Proteomes" id="UP001187682"/>
    </source>
</evidence>
<evidence type="ECO:0000313" key="2">
    <source>
        <dbReference type="EMBL" id="SPO00334.1"/>
    </source>
</evidence>
<dbReference type="InterPro" id="IPR019405">
    <property type="entry name" value="Lactonase_7-beta_prop"/>
</dbReference>
<accession>A0AAE8STR1</accession>